<proteinExistence type="predicted"/>
<dbReference type="Proteomes" id="UP000335415">
    <property type="component" value="Unassembled WGS sequence"/>
</dbReference>
<evidence type="ECO:0000256" key="2">
    <source>
        <dbReference type="SAM" id="MobiDB-lite"/>
    </source>
</evidence>
<reference evidence="4 5" key="1">
    <citation type="submission" date="2019-09" db="EMBL/GenBank/DDBJ databases">
        <authorList>
            <person name="Li Y."/>
        </authorList>
    </citation>
    <scope>NUCLEOTIDE SEQUENCE [LARGE SCALE GENOMIC DNA]</scope>
    <source>
        <strain evidence="4 5">L3-3HA</strain>
    </source>
</reference>
<keyword evidence="1" id="KW-0677">Repeat</keyword>
<dbReference type="Pfam" id="PF00581">
    <property type="entry name" value="Rhodanese"/>
    <property type="match status" value="4"/>
</dbReference>
<evidence type="ECO:0000313" key="5">
    <source>
        <dbReference type="Proteomes" id="UP000335415"/>
    </source>
</evidence>
<dbReference type="GO" id="GO:0016740">
    <property type="term" value="F:transferase activity"/>
    <property type="evidence" value="ECO:0007669"/>
    <property type="project" value="UniProtKB-KW"/>
</dbReference>
<accession>A0A5J5FU68</accession>
<keyword evidence="5" id="KW-1185">Reference proteome</keyword>
<dbReference type="SMART" id="SM00450">
    <property type="entry name" value="RHOD"/>
    <property type="match status" value="4"/>
</dbReference>
<dbReference type="AlphaFoldDB" id="A0A5J5FU68"/>
<dbReference type="InterPro" id="IPR051126">
    <property type="entry name" value="Thiosulfate_sulfurtransferase"/>
</dbReference>
<sequence length="551" mass="60303">MTLWIDAATLKAWQHDGEPLALLDVREAGQFGAGHLLLAAPVAYSRLELRAWSLLPTVDLRVVLYADGDALAERAVRRLRDIGFTRVAALRGGVDAWQAAGYRLFAGVNVPSKAFGEWVEQQSATPHISAQDLHAWQRQGLPFTLLDGRTLQEHQRMSIPGSVGCPNGELTLRWRSLVDDQTTPVVIHCAGRTRSIIGAQTLRDLGLPNPVYALENGTQGWFLADLPLEHGNNRRFDIDVSASHRQSARQDGARLAQRFAIPVLSAAQAQNWLRDPTPPVYLFDIRTAEEFAAGSVAGAVHAPGGQLLQETDRWVAARPARIILLDNADGRAAVIASWLQRMGFQAATLAQPVEELRVLSGWPRKETFALAPLPVVTPEQLNAQRHDPALRIVDIRPSADFNVATLPGARWSSRPLAQRLLDDLPSAVNRLVLLASHPDDAALWRAELSPRAPTLSVLSGGIDAWQAAGLPVLAPATPVPDAQRIDFLFFTHDRHQGNKEAARQYLAWEQALLEQLDEKELAAITGQPLPRSGRVVGQSNRPAETAKPQAR</sequence>
<comment type="caution">
    <text evidence="4">The sequence shown here is derived from an EMBL/GenBank/DDBJ whole genome shotgun (WGS) entry which is preliminary data.</text>
</comment>
<evidence type="ECO:0000313" key="4">
    <source>
        <dbReference type="EMBL" id="KAA8996456.1"/>
    </source>
</evidence>
<dbReference type="PANTHER" id="PTHR43855:SF1">
    <property type="entry name" value="THIOSULFATE SULFURTRANSFERASE"/>
    <property type="match status" value="1"/>
</dbReference>
<organism evidence="4 5">
    <name type="scientific">Affinibrenneria salicis</name>
    <dbReference type="NCBI Taxonomy" id="2590031"/>
    <lineage>
        <taxon>Bacteria</taxon>
        <taxon>Pseudomonadati</taxon>
        <taxon>Pseudomonadota</taxon>
        <taxon>Gammaproteobacteria</taxon>
        <taxon>Enterobacterales</taxon>
        <taxon>Pectobacteriaceae</taxon>
        <taxon>Affinibrenneria</taxon>
    </lineage>
</organism>
<feature type="domain" description="Rhodanese" evidence="3">
    <location>
        <begin position="143"/>
        <end position="230"/>
    </location>
</feature>
<dbReference type="OrthoDB" id="9805807at2"/>
<dbReference type="InterPro" id="IPR001763">
    <property type="entry name" value="Rhodanese-like_dom"/>
</dbReference>
<dbReference type="RefSeq" id="WP_150437112.1">
    <property type="nucleotide sequence ID" value="NZ_VYKJ01000014.1"/>
</dbReference>
<keyword evidence="4" id="KW-0808">Transferase</keyword>
<dbReference type="SUPFAM" id="SSF52821">
    <property type="entry name" value="Rhodanese/Cell cycle control phosphatase"/>
    <property type="match status" value="4"/>
</dbReference>
<dbReference type="PROSITE" id="PS50206">
    <property type="entry name" value="RHODANESE_3"/>
    <property type="match status" value="3"/>
</dbReference>
<dbReference type="PANTHER" id="PTHR43855">
    <property type="entry name" value="THIOSULFATE SULFURTRANSFERASE"/>
    <property type="match status" value="1"/>
</dbReference>
<feature type="region of interest" description="Disordered" evidence="2">
    <location>
        <begin position="525"/>
        <end position="551"/>
    </location>
</feature>
<feature type="domain" description="Rhodanese" evidence="3">
    <location>
        <begin position="16"/>
        <end position="106"/>
    </location>
</feature>
<evidence type="ECO:0000256" key="1">
    <source>
        <dbReference type="ARBA" id="ARBA00022737"/>
    </source>
</evidence>
<dbReference type="EMBL" id="VYKJ01000014">
    <property type="protein sequence ID" value="KAA8996456.1"/>
    <property type="molecule type" value="Genomic_DNA"/>
</dbReference>
<gene>
    <name evidence="4" type="ORF">FJU30_21945</name>
</gene>
<name>A0A5J5FU68_9GAMM</name>
<protein>
    <submittedName>
        <fullName evidence="4">Sulfurtransferase</fullName>
    </submittedName>
</protein>
<feature type="domain" description="Rhodanese" evidence="3">
    <location>
        <begin position="276"/>
        <end position="474"/>
    </location>
</feature>
<evidence type="ECO:0000259" key="3">
    <source>
        <dbReference type="PROSITE" id="PS50206"/>
    </source>
</evidence>
<dbReference type="InterPro" id="IPR036873">
    <property type="entry name" value="Rhodanese-like_dom_sf"/>
</dbReference>
<dbReference type="Gene3D" id="3.40.250.10">
    <property type="entry name" value="Rhodanese-like domain"/>
    <property type="match status" value="4"/>
</dbReference>